<accession>A0A516KH66</accession>
<evidence type="ECO:0000256" key="6">
    <source>
        <dbReference type="ARBA" id="ARBA00022723"/>
    </source>
</evidence>
<proteinExistence type="inferred from homology"/>
<evidence type="ECO:0000256" key="7">
    <source>
        <dbReference type="ARBA" id="ARBA00022801"/>
    </source>
</evidence>
<evidence type="ECO:0000256" key="2">
    <source>
        <dbReference type="ARBA" id="ARBA00004141"/>
    </source>
</evidence>
<dbReference type="PANTHER" id="PTHR39188">
    <property type="entry name" value="MEMBRANE-ASSOCIATED ZINC METALLOPROTEASE M50B"/>
    <property type="match status" value="1"/>
</dbReference>
<protein>
    <submittedName>
        <fullName evidence="14">Stage IV sporulation protein FB</fullName>
    </submittedName>
</protein>
<evidence type="ECO:0000256" key="9">
    <source>
        <dbReference type="ARBA" id="ARBA00022989"/>
    </source>
</evidence>
<comment type="similarity">
    <text evidence="3">Belongs to the peptidase M50B family.</text>
</comment>
<dbReference type="GO" id="GO:0006508">
    <property type="term" value="P:proteolysis"/>
    <property type="evidence" value="ECO:0007669"/>
    <property type="project" value="UniProtKB-KW"/>
</dbReference>
<keyword evidence="10" id="KW-0482">Metalloprotease</keyword>
<feature type="transmembrane region" description="Helical" evidence="12">
    <location>
        <begin position="20"/>
        <end position="44"/>
    </location>
</feature>
<dbReference type="GO" id="GO:0016020">
    <property type="term" value="C:membrane"/>
    <property type="evidence" value="ECO:0007669"/>
    <property type="project" value="UniProtKB-SubCell"/>
</dbReference>
<evidence type="ECO:0000256" key="10">
    <source>
        <dbReference type="ARBA" id="ARBA00023049"/>
    </source>
</evidence>
<name>A0A516KH66_9BACI</name>
<evidence type="ECO:0000256" key="5">
    <source>
        <dbReference type="ARBA" id="ARBA00022692"/>
    </source>
</evidence>
<keyword evidence="6" id="KW-0479">Metal-binding</keyword>
<evidence type="ECO:0000313" key="15">
    <source>
        <dbReference type="Proteomes" id="UP000315215"/>
    </source>
</evidence>
<evidence type="ECO:0000256" key="4">
    <source>
        <dbReference type="ARBA" id="ARBA00022670"/>
    </source>
</evidence>
<evidence type="ECO:0000256" key="1">
    <source>
        <dbReference type="ARBA" id="ARBA00001947"/>
    </source>
</evidence>
<evidence type="ECO:0000256" key="3">
    <source>
        <dbReference type="ARBA" id="ARBA00007931"/>
    </source>
</evidence>
<dbReference type="RefSeq" id="WP_143894586.1">
    <property type="nucleotide sequence ID" value="NZ_CP041666.1"/>
</dbReference>
<feature type="transmembrane region" description="Helical" evidence="12">
    <location>
        <begin position="159"/>
        <end position="178"/>
    </location>
</feature>
<evidence type="ECO:0000256" key="11">
    <source>
        <dbReference type="ARBA" id="ARBA00023136"/>
    </source>
</evidence>
<sequence length="289" mass="33797">MNVHKPLVSLPPIRIHPILWLFAITAIVTGTFMELTIIFSIVVIHELGHYLAAKSYHWRIRKISLWVFGGVMETEEHGSRPIEQELWVTVAGPLQHIWIYGVIWLMTYLGWWSSSIVEMALQYNTSILLFNLLPIWPLDGGKVLQLLSSTLKPYRTAQSITIVCSVIICLLVSLTFMFFDTLPLSTVMLVVFILLENRLEWKQRNYLLFRFLLKRYSEKPTLSKTSPILVQSYDSMFQILKQFRRNRHHHIFIKDGKESMWVDEDTCLDAYFAFKQHQAKAKDLVRLAE</sequence>
<comment type="cofactor">
    <cofactor evidence="1">
        <name>Zn(2+)</name>
        <dbReference type="ChEBI" id="CHEBI:29105"/>
    </cofactor>
</comment>
<feature type="transmembrane region" description="Helical" evidence="12">
    <location>
        <begin position="97"/>
        <end position="114"/>
    </location>
</feature>
<keyword evidence="15" id="KW-1185">Reference proteome</keyword>
<dbReference type="GO" id="GO:0008237">
    <property type="term" value="F:metallopeptidase activity"/>
    <property type="evidence" value="ECO:0007669"/>
    <property type="project" value="UniProtKB-KW"/>
</dbReference>
<comment type="subcellular location">
    <subcellularLocation>
        <location evidence="2">Membrane</location>
        <topology evidence="2">Multi-pass membrane protein</topology>
    </subcellularLocation>
</comment>
<keyword evidence="8" id="KW-0862">Zinc</keyword>
<evidence type="ECO:0000313" key="14">
    <source>
        <dbReference type="EMBL" id="QDP40741.1"/>
    </source>
</evidence>
<evidence type="ECO:0000256" key="8">
    <source>
        <dbReference type="ARBA" id="ARBA00022833"/>
    </source>
</evidence>
<feature type="domain" description="Peptidase M50" evidence="13">
    <location>
        <begin position="114"/>
        <end position="171"/>
    </location>
</feature>
<dbReference type="GO" id="GO:0046872">
    <property type="term" value="F:metal ion binding"/>
    <property type="evidence" value="ECO:0007669"/>
    <property type="project" value="UniProtKB-KW"/>
</dbReference>
<dbReference type="KEGG" id="aqt:FN924_11410"/>
<dbReference type="AlphaFoldDB" id="A0A516KH66"/>
<gene>
    <name evidence="14" type="ORF">FN924_11410</name>
</gene>
<dbReference type="PANTHER" id="PTHR39188:SF3">
    <property type="entry name" value="STAGE IV SPORULATION PROTEIN FB"/>
    <property type="match status" value="1"/>
</dbReference>
<keyword evidence="5 12" id="KW-0812">Transmembrane</keyword>
<dbReference type="Pfam" id="PF02163">
    <property type="entry name" value="Peptidase_M50"/>
    <property type="match status" value="2"/>
</dbReference>
<dbReference type="Proteomes" id="UP000315215">
    <property type="component" value="Chromosome"/>
</dbReference>
<keyword evidence="7" id="KW-0378">Hydrolase</keyword>
<evidence type="ECO:0000256" key="12">
    <source>
        <dbReference type="SAM" id="Phobius"/>
    </source>
</evidence>
<keyword evidence="4" id="KW-0645">Protease</keyword>
<reference evidence="14 15" key="1">
    <citation type="submission" date="2019-07" db="EMBL/GenBank/DDBJ databases">
        <authorList>
            <person name="Li J."/>
        </authorList>
    </citation>
    <scope>NUCLEOTIDE SEQUENCE [LARGE SCALE GENOMIC DNA]</scope>
    <source>
        <strain evidence="14 15">TKL69</strain>
    </source>
</reference>
<dbReference type="EMBL" id="CP041666">
    <property type="protein sequence ID" value="QDP40741.1"/>
    <property type="molecule type" value="Genomic_DNA"/>
</dbReference>
<keyword evidence="11 12" id="KW-0472">Membrane</keyword>
<feature type="domain" description="Peptidase M50" evidence="13">
    <location>
        <begin position="35"/>
        <end position="107"/>
    </location>
</feature>
<evidence type="ECO:0000259" key="13">
    <source>
        <dbReference type="Pfam" id="PF02163"/>
    </source>
</evidence>
<keyword evidence="9 12" id="KW-1133">Transmembrane helix</keyword>
<dbReference type="CDD" id="cd06161">
    <property type="entry name" value="S2P-M50_SpoIVFB"/>
    <property type="match status" value="1"/>
</dbReference>
<dbReference type="InterPro" id="IPR008915">
    <property type="entry name" value="Peptidase_M50"/>
</dbReference>
<organism evidence="14 15">
    <name type="scientific">Radiobacillus deserti</name>
    <dbReference type="NCBI Taxonomy" id="2594883"/>
    <lineage>
        <taxon>Bacteria</taxon>
        <taxon>Bacillati</taxon>
        <taxon>Bacillota</taxon>
        <taxon>Bacilli</taxon>
        <taxon>Bacillales</taxon>
        <taxon>Bacillaceae</taxon>
        <taxon>Radiobacillus</taxon>
    </lineage>
</organism>
<dbReference type="OrthoDB" id="166377at2"/>